<name>A0A0P8XYP7_DROAN</name>
<dbReference type="OrthoDB" id="7890724at2759"/>
<sequence length="194" mass="22323">MSATKLVVSVTLLLSVWAGAGQAQVAYVRHLSELRIKDLEALAMRLQRSINPEKYACESYYDYVCSRNQPLFSIMGHMPQMSELFQLLTDLQNDPEKFEAKQKLLDFFISCNSKHALEDCYRETFEYFKPLFGYIVTKNLLEGSSHELADFLGVLDRFVLTAKKEFGSHPIVGKLSTYKEKFRSPRIYFHAGDL</sequence>
<dbReference type="STRING" id="7217.A0A0P8XYP7"/>
<dbReference type="Proteomes" id="UP000007801">
    <property type="component" value="Unassembled WGS sequence"/>
</dbReference>
<organism evidence="2 3">
    <name type="scientific">Drosophila ananassae</name>
    <name type="common">Fruit fly</name>
    <dbReference type="NCBI Taxonomy" id="7217"/>
    <lineage>
        <taxon>Eukaryota</taxon>
        <taxon>Metazoa</taxon>
        <taxon>Ecdysozoa</taxon>
        <taxon>Arthropoda</taxon>
        <taxon>Hexapoda</taxon>
        <taxon>Insecta</taxon>
        <taxon>Pterygota</taxon>
        <taxon>Neoptera</taxon>
        <taxon>Endopterygota</taxon>
        <taxon>Diptera</taxon>
        <taxon>Brachycera</taxon>
        <taxon>Muscomorpha</taxon>
        <taxon>Ephydroidea</taxon>
        <taxon>Drosophilidae</taxon>
        <taxon>Drosophila</taxon>
        <taxon>Sophophora</taxon>
    </lineage>
</organism>
<keyword evidence="1" id="KW-0732">Signal</keyword>
<reference evidence="2 3" key="1">
    <citation type="journal article" date="2007" name="Nature">
        <title>Evolution of genes and genomes on the Drosophila phylogeny.</title>
        <authorList>
            <consortium name="Drosophila 12 Genomes Consortium"/>
            <person name="Clark A.G."/>
            <person name="Eisen M.B."/>
            <person name="Smith D.R."/>
            <person name="Bergman C.M."/>
            <person name="Oliver B."/>
            <person name="Markow T.A."/>
            <person name="Kaufman T.C."/>
            <person name="Kellis M."/>
            <person name="Gelbart W."/>
            <person name="Iyer V.N."/>
            <person name="Pollard D.A."/>
            <person name="Sackton T.B."/>
            <person name="Larracuente A.M."/>
            <person name="Singh N.D."/>
            <person name="Abad J.P."/>
            <person name="Abt D.N."/>
            <person name="Adryan B."/>
            <person name="Aguade M."/>
            <person name="Akashi H."/>
            <person name="Anderson W.W."/>
            <person name="Aquadro C.F."/>
            <person name="Ardell D.H."/>
            <person name="Arguello R."/>
            <person name="Artieri C.G."/>
            <person name="Barbash D.A."/>
            <person name="Barker D."/>
            <person name="Barsanti P."/>
            <person name="Batterham P."/>
            <person name="Batzoglou S."/>
            <person name="Begun D."/>
            <person name="Bhutkar A."/>
            <person name="Blanco E."/>
            <person name="Bosak S.A."/>
            <person name="Bradley R.K."/>
            <person name="Brand A.D."/>
            <person name="Brent M.R."/>
            <person name="Brooks A.N."/>
            <person name="Brown R.H."/>
            <person name="Butlin R.K."/>
            <person name="Caggese C."/>
            <person name="Calvi B.R."/>
            <person name="Bernardo de Carvalho A."/>
            <person name="Caspi A."/>
            <person name="Castrezana S."/>
            <person name="Celniker S.E."/>
            <person name="Chang J.L."/>
            <person name="Chapple C."/>
            <person name="Chatterji S."/>
            <person name="Chinwalla A."/>
            <person name="Civetta A."/>
            <person name="Clifton S.W."/>
            <person name="Comeron J.M."/>
            <person name="Costello J.C."/>
            <person name="Coyne J.A."/>
            <person name="Daub J."/>
            <person name="David R.G."/>
            <person name="Delcher A.L."/>
            <person name="Delehaunty K."/>
            <person name="Do C.B."/>
            <person name="Ebling H."/>
            <person name="Edwards K."/>
            <person name="Eickbush T."/>
            <person name="Evans J.D."/>
            <person name="Filipski A."/>
            <person name="Findeiss S."/>
            <person name="Freyhult E."/>
            <person name="Fulton L."/>
            <person name="Fulton R."/>
            <person name="Garcia A.C."/>
            <person name="Gardiner A."/>
            <person name="Garfield D.A."/>
            <person name="Garvin B.E."/>
            <person name="Gibson G."/>
            <person name="Gilbert D."/>
            <person name="Gnerre S."/>
            <person name="Godfrey J."/>
            <person name="Good R."/>
            <person name="Gotea V."/>
            <person name="Gravely B."/>
            <person name="Greenberg A.J."/>
            <person name="Griffiths-Jones S."/>
            <person name="Gross S."/>
            <person name="Guigo R."/>
            <person name="Gustafson E.A."/>
            <person name="Haerty W."/>
            <person name="Hahn M.W."/>
            <person name="Halligan D.L."/>
            <person name="Halpern A.L."/>
            <person name="Halter G.M."/>
            <person name="Han M.V."/>
            <person name="Heger A."/>
            <person name="Hillier L."/>
            <person name="Hinrichs A.S."/>
            <person name="Holmes I."/>
            <person name="Hoskins R.A."/>
            <person name="Hubisz M.J."/>
            <person name="Hultmark D."/>
            <person name="Huntley M.A."/>
            <person name="Jaffe D.B."/>
            <person name="Jagadeeshan S."/>
            <person name="Jeck W.R."/>
            <person name="Johnson J."/>
            <person name="Jones C.D."/>
            <person name="Jordan W.C."/>
            <person name="Karpen G.H."/>
            <person name="Kataoka E."/>
            <person name="Keightley P.D."/>
            <person name="Kheradpour P."/>
            <person name="Kirkness E.F."/>
            <person name="Koerich L.B."/>
            <person name="Kristiansen K."/>
            <person name="Kudrna D."/>
            <person name="Kulathinal R.J."/>
            <person name="Kumar S."/>
            <person name="Kwok R."/>
            <person name="Lander E."/>
            <person name="Langley C.H."/>
            <person name="Lapoint R."/>
            <person name="Lazzaro B.P."/>
            <person name="Lee S.J."/>
            <person name="Levesque L."/>
            <person name="Li R."/>
            <person name="Lin C.F."/>
            <person name="Lin M.F."/>
            <person name="Lindblad-Toh K."/>
            <person name="Llopart A."/>
            <person name="Long M."/>
            <person name="Low L."/>
            <person name="Lozovsky E."/>
            <person name="Lu J."/>
            <person name="Luo M."/>
            <person name="Machado C.A."/>
            <person name="Makalowski W."/>
            <person name="Marzo M."/>
            <person name="Matsuda M."/>
            <person name="Matzkin L."/>
            <person name="McAllister B."/>
            <person name="McBride C.S."/>
            <person name="McKernan B."/>
            <person name="McKernan K."/>
            <person name="Mendez-Lago M."/>
            <person name="Minx P."/>
            <person name="Mollenhauer M.U."/>
            <person name="Montooth K."/>
            <person name="Mount S.M."/>
            <person name="Mu X."/>
            <person name="Myers E."/>
            <person name="Negre B."/>
            <person name="Newfeld S."/>
            <person name="Nielsen R."/>
            <person name="Noor M.A."/>
            <person name="O'Grady P."/>
            <person name="Pachter L."/>
            <person name="Papaceit M."/>
            <person name="Parisi M.J."/>
            <person name="Parisi M."/>
            <person name="Parts L."/>
            <person name="Pedersen J.S."/>
            <person name="Pesole G."/>
            <person name="Phillippy A.M."/>
            <person name="Ponting C.P."/>
            <person name="Pop M."/>
            <person name="Porcelli D."/>
            <person name="Powell J.R."/>
            <person name="Prohaska S."/>
            <person name="Pruitt K."/>
            <person name="Puig M."/>
            <person name="Quesneville H."/>
            <person name="Ram K.R."/>
            <person name="Rand D."/>
            <person name="Rasmussen M.D."/>
            <person name="Reed L.K."/>
            <person name="Reenan R."/>
            <person name="Reily A."/>
            <person name="Remington K.A."/>
            <person name="Rieger T.T."/>
            <person name="Ritchie M.G."/>
            <person name="Robin C."/>
            <person name="Rogers Y.H."/>
            <person name="Rohde C."/>
            <person name="Rozas J."/>
            <person name="Rubenfield M.J."/>
            <person name="Ruiz A."/>
            <person name="Russo S."/>
            <person name="Salzberg S.L."/>
            <person name="Sanchez-Gracia A."/>
            <person name="Saranga D.J."/>
            <person name="Sato H."/>
            <person name="Schaeffer S.W."/>
            <person name="Schatz M.C."/>
            <person name="Schlenke T."/>
            <person name="Schwartz R."/>
            <person name="Segarra C."/>
            <person name="Singh R.S."/>
            <person name="Sirot L."/>
            <person name="Sirota M."/>
            <person name="Sisneros N.B."/>
            <person name="Smith C.D."/>
            <person name="Smith T.F."/>
            <person name="Spieth J."/>
            <person name="Stage D.E."/>
            <person name="Stark A."/>
            <person name="Stephan W."/>
            <person name="Strausberg R.L."/>
            <person name="Strempel S."/>
            <person name="Sturgill D."/>
            <person name="Sutton G."/>
            <person name="Sutton G.G."/>
            <person name="Tao W."/>
            <person name="Teichmann S."/>
            <person name="Tobari Y.N."/>
            <person name="Tomimura Y."/>
            <person name="Tsolas J.M."/>
            <person name="Valente V.L."/>
            <person name="Venter E."/>
            <person name="Venter J.C."/>
            <person name="Vicario S."/>
            <person name="Vieira F.G."/>
            <person name="Vilella A.J."/>
            <person name="Villasante A."/>
            <person name="Walenz B."/>
            <person name="Wang J."/>
            <person name="Wasserman M."/>
            <person name="Watts T."/>
            <person name="Wilson D."/>
            <person name="Wilson R.K."/>
            <person name="Wing R.A."/>
            <person name="Wolfner M.F."/>
            <person name="Wong A."/>
            <person name="Wong G.K."/>
            <person name="Wu C.I."/>
            <person name="Wu G."/>
            <person name="Yamamoto D."/>
            <person name="Yang H.P."/>
            <person name="Yang S.P."/>
            <person name="Yorke J.A."/>
            <person name="Yoshida K."/>
            <person name="Zdobnov E."/>
            <person name="Zhang P."/>
            <person name="Zhang Y."/>
            <person name="Zimin A.V."/>
            <person name="Baldwin J."/>
            <person name="Abdouelleil A."/>
            <person name="Abdulkadir J."/>
            <person name="Abebe A."/>
            <person name="Abera B."/>
            <person name="Abreu J."/>
            <person name="Acer S.C."/>
            <person name="Aftuck L."/>
            <person name="Alexander A."/>
            <person name="An P."/>
            <person name="Anderson E."/>
            <person name="Anderson S."/>
            <person name="Arachi H."/>
            <person name="Azer M."/>
            <person name="Bachantsang P."/>
            <person name="Barry A."/>
            <person name="Bayul T."/>
            <person name="Berlin A."/>
            <person name="Bessette D."/>
            <person name="Bloom T."/>
            <person name="Blye J."/>
            <person name="Boguslavskiy L."/>
            <person name="Bonnet C."/>
            <person name="Boukhgalter B."/>
            <person name="Bourzgui I."/>
            <person name="Brown A."/>
            <person name="Cahill P."/>
            <person name="Channer S."/>
            <person name="Cheshatsang Y."/>
            <person name="Chuda L."/>
            <person name="Citroen M."/>
            <person name="Collymore A."/>
            <person name="Cooke P."/>
            <person name="Costello M."/>
            <person name="D'Aco K."/>
            <person name="Daza R."/>
            <person name="De Haan G."/>
            <person name="DeGray S."/>
            <person name="DeMaso C."/>
            <person name="Dhargay N."/>
            <person name="Dooley K."/>
            <person name="Dooley E."/>
            <person name="Doricent M."/>
            <person name="Dorje P."/>
            <person name="Dorjee K."/>
            <person name="Dupes A."/>
            <person name="Elong R."/>
            <person name="Falk J."/>
            <person name="Farina A."/>
            <person name="Faro S."/>
            <person name="Ferguson D."/>
            <person name="Fisher S."/>
            <person name="Foley C.D."/>
            <person name="Franke A."/>
            <person name="Friedrich D."/>
            <person name="Gadbois L."/>
            <person name="Gearin G."/>
            <person name="Gearin C.R."/>
            <person name="Giannoukos G."/>
            <person name="Goode T."/>
            <person name="Graham J."/>
            <person name="Grandbois E."/>
            <person name="Grewal S."/>
            <person name="Gyaltsen K."/>
            <person name="Hafez N."/>
            <person name="Hagos B."/>
            <person name="Hall J."/>
            <person name="Henson C."/>
            <person name="Hollinger A."/>
            <person name="Honan T."/>
            <person name="Huard M.D."/>
            <person name="Hughes L."/>
            <person name="Hurhula B."/>
            <person name="Husby M.E."/>
            <person name="Kamat A."/>
            <person name="Kanga B."/>
            <person name="Kashin S."/>
            <person name="Khazanovich D."/>
            <person name="Kisner P."/>
            <person name="Lance K."/>
            <person name="Lara M."/>
            <person name="Lee W."/>
            <person name="Lennon N."/>
            <person name="Letendre F."/>
            <person name="LeVine R."/>
            <person name="Lipovsky A."/>
            <person name="Liu X."/>
            <person name="Liu J."/>
            <person name="Liu S."/>
            <person name="Lokyitsang T."/>
            <person name="Lokyitsang Y."/>
            <person name="Lubonja R."/>
            <person name="Lui A."/>
            <person name="MacDonald P."/>
            <person name="Magnisalis V."/>
            <person name="Maru K."/>
            <person name="Matthews C."/>
            <person name="McCusker W."/>
            <person name="McDonough S."/>
            <person name="Mehta T."/>
            <person name="Meldrim J."/>
            <person name="Meneus L."/>
            <person name="Mihai O."/>
            <person name="Mihalev A."/>
            <person name="Mihova T."/>
            <person name="Mittelman R."/>
            <person name="Mlenga V."/>
            <person name="Montmayeur A."/>
            <person name="Mulrain L."/>
            <person name="Navidi A."/>
            <person name="Naylor J."/>
            <person name="Negash T."/>
            <person name="Nguyen T."/>
            <person name="Nguyen N."/>
            <person name="Nicol R."/>
            <person name="Norbu C."/>
            <person name="Norbu N."/>
            <person name="Novod N."/>
            <person name="O'Neill B."/>
            <person name="Osman S."/>
            <person name="Markiewicz E."/>
            <person name="Oyono O.L."/>
            <person name="Patti C."/>
            <person name="Phunkhang P."/>
            <person name="Pierre F."/>
            <person name="Priest M."/>
            <person name="Raghuraman S."/>
            <person name="Rege F."/>
            <person name="Reyes R."/>
            <person name="Rise C."/>
            <person name="Rogov P."/>
            <person name="Ross K."/>
            <person name="Ryan E."/>
            <person name="Settipalli S."/>
            <person name="Shea T."/>
            <person name="Sherpa N."/>
            <person name="Shi L."/>
            <person name="Shih D."/>
            <person name="Sparrow T."/>
            <person name="Spaulding J."/>
            <person name="Stalker J."/>
            <person name="Stange-Thomann N."/>
            <person name="Stavropoulos S."/>
            <person name="Stone C."/>
            <person name="Strader C."/>
            <person name="Tesfaye S."/>
            <person name="Thomson T."/>
            <person name="Thoulutsang Y."/>
            <person name="Thoulutsang D."/>
            <person name="Topham K."/>
            <person name="Topping I."/>
            <person name="Tsamla T."/>
            <person name="Vassiliev H."/>
            <person name="Vo A."/>
            <person name="Wangchuk T."/>
            <person name="Wangdi T."/>
            <person name="Weiand M."/>
            <person name="Wilkinson J."/>
            <person name="Wilson A."/>
            <person name="Yadav S."/>
            <person name="Young G."/>
            <person name="Yu Q."/>
            <person name="Zembek L."/>
            <person name="Zhong D."/>
            <person name="Zimmer A."/>
            <person name="Zwirko Z."/>
            <person name="Jaffe D.B."/>
            <person name="Alvarez P."/>
            <person name="Brockman W."/>
            <person name="Butler J."/>
            <person name="Chin C."/>
            <person name="Gnerre S."/>
            <person name="Grabherr M."/>
            <person name="Kleber M."/>
            <person name="Mauceli E."/>
            <person name="MacCallum I."/>
        </authorList>
    </citation>
    <scope>NUCLEOTIDE SEQUENCE [LARGE SCALE GENOMIC DNA]</scope>
    <source>
        <strain evidence="3">Tucson 14024-0371.13</strain>
    </source>
</reference>
<dbReference type="SUPFAM" id="SSF55486">
    <property type="entry name" value="Metalloproteases ('zincins'), catalytic domain"/>
    <property type="match status" value="1"/>
</dbReference>
<evidence type="ECO:0000256" key="1">
    <source>
        <dbReference type="SAM" id="SignalP"/>
    </source>
</evidence>
<keyword evidence="3" id="KW-1185">Reference proteome</keyword>
<evidence type="ECO:0000313" key="2">
    <source>
        <dbReference type="EMBL" id="KPU79941.1"/>
    </source>
</evidence>
<feature type="signal peptide" evidence="1">
    <location>
        <begin position="1"/>
        <end position="23"/>
    </location>
</feature>
<proteinExistence type="predicted"/>
<feature type="chain" id="PRO_5006154244" evidence="1">
    <location>
        <begin position="24"/>
        <end position="194"/>
    </location>
</feature>
<gene>
    <name evidence="2" type="primary">Dana\GF18200</name>
    <name evidence="2" type="synonym">dana_GLEANR_19460</name>
    <name evidence="2" type="ORF">GF18200</name>
</gene>
<protein>
    <submittedName>
        <fullName evidence="2">Uncharacterized protein</fullName>
    </submittedName>
</protein>
<dbReference type="EMBL" id="CH902617">
    <property type="protein sequence ID" value="KPU79941.1"/>
    <property type="molecule type" value="Genomic_DNA"/>
</dbReference>
<dbReference type="InParanoid" id="A0A0P8XYP7"/>
<dbReference type="AlphaFoldDB" id="A0A0P8XYP7"/>
<accession>A0A0P8XYP7</accession>
<evidence type="ECO:0000313" key="3">
    <source>
        <dbReference type="Proteomes" id="UP000007801"/>
    </source>
</evidence>